<evidence type="ECO:0000256" key="2">
    <source>
        <dbReference type="ARBA" id="ARBA00012756"/>
    </source>
</evidence>
<keyword evidence="7" id="KW-1185">Reference proteome</keyword>
<dbReference type="InterPro" id="IPR011013">
    <property type="entry name" value="Gal_mutarotase_sf_dom"/>
</dbReference>
<name>A0ABP7ZUL4_9MICO</name>
<dbReference type="SUPFAM" id="SSF74650">
    <property type="entry name" value="Galactose mutarotase-like"/>
    <property type="match status" value="1"/>
</dbReference>
<comment type="catalytic activity">
    <reaction evidence="1">
        <text>Hydrolysis of terminal non-reducing beta-D-galactose residues in beta-D-galactosides.</text>
        <dbReference type="EC" id="3.2.1.23"/>
    </reaction>
</comment>
<dbReference type="RefSeq" id="WP_344752055.1">
    <property type="nucleotide sequence ID" value="NZ_BAABBW010000001.1"/>
</dbReference>
<dbReference type="InterPro" id="IPR050347">
    <property type="entry name" value="Bact_Beta-galactosidase"/>
</dbReference>
<evidence type="ECO:0000256" key="4">
    <source>
        <dbReference type="ARBA" id="ARBA00023295"/>
    </source>
</evidence>
<evidence type="ECO:0000313" key="6">
    <source>
        <dbReference type="EMBL" id="GAA4170609.1"/>
    </source>
</evidence>
<feature type="domain" description="Beta galactosidase small chain/" evidence="5">
    <location>
        <begin position="2"/>
        <end position="126"/>
    </location>
</feature>
<keyword evidence="3" id="KW-0378">Hydrolase</keyword>
<gene>
    <name evidence="6" type="ORF">GCM10022287_08780</name>
</gene>
<dbReference type="InterPro" id="IPR014718">
    <property type="entry name" value="GH-type_carb-bd"/>
</dbReference>
<dbReference type="EMBL" id="BAABBW010000001">
    <property type="protein sequence ID" value="GAA4170609.1"/>
    <property type="molecule type" value="Genomic_DNA"/>
</dbReference>
<proteinExistence type="predicted"/>
<keyword evidence="4" id="KW-0326">Glycosidase</keyword>
<sequence>MSGESYADSHRAVRMGLFEKSIDELRTAYVYPQENGNRSGVHWLDLTSAGSMLHINGDQPFQFAARRWTTEQLEAASHTSELEPGDRVWLNLDLGQTGLGSASCGPGVLPAHRLVAAPASFILRFHVREPN</sequence>
<dbReference type="InterPro" id="IPR004199">
    <property type="entry name" value="B-gal_small/dom_5"/>
</dbReference>
<dbReference type="Gene3D" id="2.70.98.10">
    <property type="match status" value="1"/>
</dbReference>
<evidence type="ECO:0000256" key="1">
    <source>
        <dbReference type="ARBA" id="ARBA00001412"/>
    </source>
</evidence>
<reference evidence="7" key="1">
    <citation type="journal article" date="2019" name="Int. J. Syst. Evol. Microbiol.">
        <title>The Global Catalogue of Microorganisms (GCM) 10K type strain sequencing project: providing services to taxonomists for standard genome sequencing and annotation.</title>
        <authorList>
            <consortium name="The Broad Institute Genomics Platform"/>
            <consortium name="The Broad Institute Genome Sequencing Center for Infectious Disease"/>
            <person name="Wu L."/>
            <person name="Ma J."/>
        </authorList>
    </citation>
    <scope>NUCLEOTIDE SEQUENCE [LARGE SCALE GENOMIC DNA]</scope>
    <source>
        <strain evidence="7">JCM 17591</strain>
    </source>
</reference>
<dbReference type="SMART" id="SM01038">
    <property type="entry name" value="Bgal_small_N"/>
    <property type="match status" value="1"/>
</dbReference>
<comment type="caution">
    <text evidence="6">The sequence shown here is derived from an EMBL/GenBank/DDBJ whole genome shotgun (WGS) entry which is preliminary data.</text>
</comment>
<dbReference type="Proteomes" id="UP001501079">
    <property type="component" value="Unassembled WGS sequence"/>
</dbReference>
<evidence type="ECO:0000259" key="5">
    <source>
        <dbReference type="SMART" id="SM01038"/>
    </source>
</evidence>
<dbReference type="EC" id="3.2.1.23" evidence="2"/>
<accession>A0ABP7ZUL4</accession>
<evidence type="ECO:0000256" key="3">
    <source>
        <dbReference type="ARBA" id="ARBA00022801"/>
    </source>
</evidence>
<dbReference type="Pfam" id="PF02929">
    <property type="entry name" value="Bgal_small_N"/>
    <property type="match status" value="1"/>
</dbReference>
<dbReference type="PANTHER" id="PTHR46323">
    <property type="entry name" value="BETA-GALACTOSIDASE"/>
    <property type="match status" value="1"/>
</dbReference>
<evidence type="ECO:0000313" key="7">
    <source>
        <dbReference type="Proteomes" id="UP001501079"/>
    </source>
</evidence>
<dbReference type="PANTHER" id="PTHR46323:SF2">
    <property type="entry name" value="BETA-GALACTOSIDASE"/>
    <property type="match status" value="1"/>
</dbReference>
<organism evidence="6 7">
    <name type="scientific">Gryllotalpicola koreensis</name>
    <dbReference type="NCBI Taxonomy" id="993086"/>
    <lineage>
        <taxon>Bacteria</taxon>
        <taxon>Bacillati</taxon>
        <taxon>Actinomycetota</taxon>
        <taxon>Actinomycetes</taxon>
        <taxon>Micrococcales</taxon>
        <taxon>Microbacteriaceae</taxon>
        <taxon>Gryllotalpicola</taxon>
    </lineage>
</organism>
<protein>
    <recommendedName>
        <fullName evidence="2">beta-galactosidase</fullName>
        <ecNumber evidence="2">3.2.1.23</ecNumber>
    </recommendedName>
</protein>